<dbReference type="SMART" id="SM00220">
    <property type="entry name" value="S_TKc"/>
    <property type="match status" value="1"/>
</dbReference>
<dbReference type="GO" id="GO:0004674">
    <property type="term" value="F:protein serine/threonine kinase activity"/>
    <property type="evidence" value="ECO:0007669"/>
    <property type="project" value="TreeGrafter"/>
</dbReference>
<dbReference type="GO" id="GO:0007166">
    <property type="term" value="P:cell surface receptor signaling pathway"/>
    <property type="evidence" value="ECO:0007669"/>
    <property type="project" value="InterPro"/>
</dbReference>
<gene>
    <name evidence="2" type="ORF">C1645_714566</name>
</gene>
<dbReference type="InterPro" id="IPR036537">
    <property type="entry name" value="Adaptor_Cbl_N_dom_sf"/>
</dbReference>
<proteinExistence type="predicted"/>
<dbReference type="PROSITE" id="PS50011">
    <property type="entry name" value="PROTEIN_KINASE_DOM"/>
    <property type="match status" value="1"/>
</dbReference>
<evidence type="ECO:0000313" key="3">
    <source>
        <dbReference type="Proteomes" id="UP000265703"/>
    </source>
</evidence>
<dbReference type="InterPro" id="IPR000719">
    <property type="entry name" value="Prot_kinase_dom"/>
</dbReference>
<sequence>MTGIDDLKDLDVSNTEHYKRINIGPSLEDENYEAFGSIISKKKRKLEEFYVTFGLYDLNGFSATIKTLRDTSIIINECYILWAIIGNPTKLSVFSPKNRELHVDSVKESITLQPDSSFYSVKTSCQLSKGCTISFNAYCSTANYEPKIKLIGWSEDDIYFQIVESIYSNLDNSNIMSDSYDQIDDDNSITDSDYNAQLNKYDDFSTNIELTICIFSSDYESLKIDNRKVDDSEYSLDLIGYSLTENTEVVPLTKFLPLMSEIDDNLNEIIEITKAAKYNKQICEALKQRVNAINLAGDDLKRIQGCFNNINYLILDYLVVIIKQIKTFVGEISQMNTWLENREETFKDLCRVFDSSVNELTFVVMIKNTDDLGQLTADQEDLIKYQEEMESDIKKFNSEITGIGGVKKTEENNNEVKTYVKELTKEFSSTVLKVSDYKKTSKVSCKRGCVTKWVNIRDESEEFAFKSISKREDQRSIQNQVTIFKELYGFQNIIRFYGLIYEGDQWYLVTEWAEYGNLRAFYTNFKGRFDLRLKLRISLDIARGLKFLRTLEIVHCDIRAKNILITHNETAKLTNFRLSHKLNAVALEPKKFNAATLKQSQNLDRARYYAPELLDRVPNFNYDHKCEVYSFGILLWEIAEEKAPYEDYKDIVKITDIVRNKYRETFSEKSRIPEAFKSLALDAVNHDPELRPEITKIVEVLSDCFESFEKSSHTTLFKHSDYKKISEHSSSLSEVNISSEEIVPFIKFSPLINEIGNILNEVIDIAQAAEHNKRICNSLKQRVYAANLAVFGLKVRRDEQEYFNKKNYLCLQNL</sequence>
<dbReference type="InterPro" id="IPR059179">
    <property type="entry name" value="MLKL-like_MCAfunc"/>
</dbReference>
<dbReference type="OrthoDB" id="2338264at2759"/>
<dbReference type="Proteomes" id="UP000265703">
    <property type="component" value="Unassembled WGS sequence"/>
</dbReference>
<organism evidence="2 3">
    <name type="scientific">Glomus cerebriforme</name>
    <dbReference type="NCBI Taxonomy" id="658196"/>
    <lineage>
        <taxon>Eukaryota</taxon>
        <taxon>Fungi</taxon>
        <taxon>Fungi incertae sedis</taxon>
        <taxon>Mucoromycota</taxon>
        <taxon>Glomeromycotina</taxon>
        <taxon>Glomeromycetes</taxon>
        <taxon>Glomerales</taxon>
        <taxon>Glomeraceae</taxon>
        <taxon>Glomus</taxon>
    </lineage>
</organism>
<dbReference type="EMBL" id="QKYT01000376">
    <property type="protein sequence ID" value="RIA86220.1"/>
    <property type="molecule type" value="Genomic_DNA"/>
</dbReference>
<dbReference type="InterPro" id="IPR011009">
    <property type="entry name" value="Kinase-like_dom_sf"/>
</dbReference>
<evidence type="ECO:0000259" key="1">
    <source>
        <dbReference type="PROSITE" id="PS50011"/>
    </source>
</evidence>
<dbReference type="PROSITE" id="PS00109">
    <property type="entry name" value="PROTEIN_KINASE_TYR"/>
    <property type="match status" value="1"/>
</dbReference>
<dbReference type="Gene3D" id="1.10.510.10">
    <property type="entry name" value="Transferase(Phosphotransferase) domain 1"/>
    <property type="match status" value="1"/>
</dbReference>
<dbReference type="Pfam" id="PF07714">
    <property type="entry name" value="PK_Tyr_Ser-Thr"/>
    <property type="match status" value="1"/>
</dbReference>
<dbReference type="GO" id="GO:0005524">
    <property type="term" value="F:ATP binding"/>
    <property type="evidence" value="ECO:0007669"/>
    <property type="project" value="InterPro"/>
</dbReference>
<feature type="non-terminal residue" evidence="2">
    <location>
        <position position="814"/>
    </location>
</feature>
<keyword evidence="2" id="KW-0808">Transferase</keyword>
<dbReference type="InterPro" id="IPR001245">
    <property type="entry name" value="Ser-Thr/Tyr_kinase_cat_dom"/>
</dbReference>
<dbReference type="AlphaFoldDB" id="A0A397SJ36"/>
<reference evidence="2 3" key="1">
    <citation type="submission" date="2018-06" db="EMBL/GenBank/DDBJ databases">
        <title>Comparative genomics reveals the genomic features of Rhizophagus irregularis, R. cerebriforme, R. diaphanum and Gigaspora rosea, and their symbiotic lifestyle signature.</title>
        <authorList>
            <person name="Morin E."/>
            <person name="San Clemente H."/>
            <person name="Chen E.C.H."/>
            <person name="De La Providencia I."/>
            <person name="Hainaut M."/>
            <person name="Kuo A."/>
            <person name="Kohler A."/>
            <person name="Murat C."/>
            <person name="Tang N."/>
            <person name="Roy S."/>
            <person name="Loubradou J."/>
            <person name="Henrissat B."/>
            <person name="Grigoriev I.V."/>
            <person name="Corradi N."/>
            <person name="Roux C."/>
            <person name="Martin F.M."/>
        </authorList>
    </citation>
    <scope>NUCLEOTIDE SEQUENCE [LARGE SCALE GENOMIC DNA]</scope>
    <source>
        <strain evidence="2 3">DAOM 227022</strain>
    </source>
</reference>
<dbReference type="SUPFAM" id="SSF56112">
    <property type="entry name" value="Protein kinase-like (PK-like)"/>
    <property type="match status" value="1"/>
</dbReference>
<comment type="caution">
    <text evidence="2">The sequence shown here is derived from an EMBL/GenBank/DDBJ whole genome shotgun (WGS) entry which is preliminary data.</text>
</comment>
<keyword evidence="3" id="KW-1185">Reference proteome</keyword>
<feature type="domain" description="Protein kinase" evidence="1">
    <location>
        <begin position="417"/>
        <end position="716"/>
    </location>
</feature>
<accession>A0A397SJ36</accession>
<dbReference type="InterPro" id="IPR051681">
    <property type="entry name" value="Ser/Thr_Kinases-Pseudokinases"/>
</dbReference>
<protein>
    <submittedName>
        <fullName evidence="2">Kinase-like domain-containing protein</fullName>
    </submittedName>
</protein>
<dbReference type="CDD" id="cd21037">
    <property type="entry name" value="MLKL_NTD"/>
    <property type="match status" value="1"/>
</dbReference>
<name>A0A397SJ36_9GLOM</name>
<keyword evidence="2" id="KW-0418">Kinase</keyword>
<dbReference type="PANTHER" id="PTHR44329">
    <property type="entry name" value="SERINE/THREONINE-PROTEIN KINASE TNNI3K-RELATED"/>
    <property type="match status" value="1"/>
</dbReference>
<dbReference type="InterPro" id="IPR008266">
    <property type="entry name" value="Tyr_kinase_AS"/>
</dbReference>
<evidence type="ECO:0000313" key="2">
    <source>
        <dbReference type="EMBL" id="RIA86220.1"/>
    </source>
</evidence>
<dbReference type="Gene3D" id="1.20.930.20">
    <property type="entry name" value="Adaptor protein Cbl, N-terminal domain"/>
    <property type="match status" value="2"/>
</dbReference>